<protein>
    <submittedName>
        <fullName evidence="2">Conjugal transfer mating pair stabilization protein TraN</fullName>
    </submittedName>
</protein>
<gene>
    <name evidence="2" type="ORF">NCTC8554_00378</name>
</gene>
<feature type="signal peptide" evidence="1">
    <location>
        <begin position="1"/>
        <end position="19"/>
    </location>
</feature>
<dbReference type="EMBL" id="UGRP01000001">
    <property type="protein sequence ID" value="SUA18699.1"/>
    <property type="molecule type" value="Genomic_DNA"/>
</dbReference>
<keyword evidence="1" id="KW-0732">Signal</keyword>
<dbReference type="AlphaFoldDB" id="A0A0Y6MFQ7"/>
<dbReference type="RefSeq" id="WP_002255581.1">
    <property type="nucleotide sequence ID" value="NZ_CP020401.2"/>
</dbReference>
<evidence type="ECO:0000313" key="3">
    <source>
        <dbReference type="Proteomes" id="UP000254176"/>
    </source>
</evidence>
<evidence type="ECO:0000313" key="2">
    <source>
        <dbReference type="EMBL" id="SUA18699.1"/>
    </source>
</evidence>
<feature type="chain" id="PRO_5043133871" evidence="1">
    <location>
        <begin position="20"/>
        <end position="414"/>
    </location>
</feature>
<proteinExistence type="predicted"/>
<name>A0A0Y6MFQ7_NEIME</name>
<accession>A0A0Y6MFQ7</accession>
<sequence>MKRHAIYLTVFGLMQTAFAADYGSYVGELGKLGTGTATNMMQPAQYTPRYTDNVPMAEQYYGGGVSLPTQFGDAKFNDCKNLPANPDLYLRQECEGVNLIAGSRTKRPDVTISSNEKLVTGTQKIAGDPAETLEKYKWKYPVNEDGSVGTVPSSACPTETITVPAVKTIKRCNEYHGAEMFLCEAALKVNVDPSWNYSCLESKYRNQQYQCGKKLKVVCEKSGPNCTRSGIEAGSLQGDMTVNMTPSGSAHRLMFGTIGDNYWRDGQYDREMTLNIKNPEKLTLFTLSRVEYDDWLIVKVNDKIVYSSYNNQMFAVDYTAEDEEGFPIGRRYAPVRNEEGTRLGYAEIGESWRRNLNIDIRPYLHQGKNIIWTRTVVGGGGENAIFFNVQQYCDPVCHDRWENSCLEYEQRVKQ</sequence>
<dbReference type="Proteomes" id="UP000254176">
    <property type="component" value="Unassembled WGS sequence"/>
</dbReference>
<reference evidence="2 3" key="1">
    <citation type="submission" date="2018-06" db="EMBL/GenBank/DDBJ databases">
        <authorList>
            <consortium name="Pathogen Informatics"/>
            <person name="Doyle S."/>
        </authorList>
    </citation>
    <scope>NUCLEOTIDE SEQUENCE [LARGE SCALE GENOMIC DNA]</scope>
    <source>
        <strain evidence="2 3">NCTC8554</strain>
    </source>
</reference>
<evidence type="ECO:0000256" key="1">
    <source>
        <dbReference type="SAM" id="SignalP"/>
    </source>
</evidence>
<organism evidence="2 3">
    <name type="scientific">Neisseria meningitidis</name>
    <dbReference type="NCBI Taxonomy" id="487"/>
    <lineage>
        <taxon>Bacteria</taxon>
        <taxon>Pseudomonadati</taxon>
        <taxon>Pseudomonadota</taxon>
        <taxon>Betaproteobacteria</taxon>
        <taxon>Neisseriales</taxon>
        <taxon>Neisseriaceae</taxon>
        <taxon>Neisseria</taxon>
    </lineage>
</organism>